<evidence type="ECO:0000313" key="5">
    <source>
        <dbReference type="EMBL" id="OTG10571.1"/>
    </source>
</evidence>
<dbReference type="SUPFAM" id="SSF56672">
    <property type="entry name" value="DNA/RNA polymerases"/>
    <property type="match status" value="1"/>
</dbReference>
<dbReference type="PROSITE" id="PS50994">
    <property type="entry name" value="INTEGRASE"/>
    <property type="match status" value="1"/>
</dbReference>
<dbReference type="InParanoid" id="A0A251TKQ7"/>
<dbReference type="InterPro" id="IPR001584">
    <property type="entry name" value="Integrase_cat-core"/>
</dbReference>
<feature type="domain" description="Integrase catalytic" evidence="4">
    <location>
        <begin position="519"/>
        <end position="685"/>
    </location>
</feature>
<dbReference type="GO" id="GO:0046872">
    <property type="term" value="F:metal ion binding"/>
    <property type="evidence" value="ECO:0007669"/>
    <property type="project" value="UniProtKB-KW"/>
</dbReference>
<evidence type="ECO:0000256" key="3">
    <source>
        <dbReference type="SAM" id="MobiDB-lite"/>
    </source>
</evidence>
<dbReference type="EMBL" id="CM007899">
    <property type="protein sequence ID" value="OTG10571.1"/>
    <property type="molecule type" value="Genomic_DNA"/>
</dbReference>
<proteinExistence type="predicted"/>
<dbReference type="SUPFAM" id="SSF53098">
    <property type="entry name" value="Ribonuclease H-like"/>
    <property type="match status" value="1"/>
</dbReference>
<dbReference type="InterPro" id="IPR025724">
    <property type="entry name" value="GAG-pre-integrase_dom"/>
</dbReference>
<dbReference type="STRING" id="4232.A0A251TKQ7"/>
<keyword evidence="1" id="KW-0479">Metal-binding</keyword>
<feature type="region of interest" description="Disordered" evidence="3">
    <location>
        <begin position="272"/>
        <end position="300"/>
    </location>
</feature>
<dbReference type="InterPro" id="IPR039537">
    <property type="entry name" value="Retrotran_Ty1/copia-like"/>
</dbReference>
<dbReference type="InterPro" id="IPR043502">
    <property type="entry name" value="DNA/RNA_pol_sf"/>
</dbReference>
<evidence type="ECO:0000313" key="6">
    <source>
        <dbReference type="Proteomes" id="UP000215914"/>
    </source>
</evidence>
<dbReference type="InterPro" id="IPR036397">
    <property type="entry name" value="RNaseH_sf"/>
</dbReference>
<reference evidence="6" key="1">
    <citation type="journal article" date="2017" name="Nature">
        <title>The sunflower genome provides insights into oil metabolism, flowering and Asterid evolution.</title>
        <authorList>
            <person name="Badouin H."/>
            <person name="Gouzy J."/>
            <person name="Grassa C.J."/>
            <person name="Murat F."/>
            <person name="Staton S.E."/>
            <person name="Cottret L."/>
            <person name="Lelandais-Briere C."/>
            <person name="Owens G.L."/>
            <person name="Carrere S."/>
            <person name="Mayjonade B."/>
            <person name="Legrand L."/>
            <person name="Gill N."/>
            <person name="Kane N.C."/>
            <person name="Bowers J.E."/>
            <person name="Hubner S."/>
            <person name="Bellec A."/>
            <person name="Berard A."/>
            <person name="Berges H."/>
            <person name="Blanchet N."/>
            <person name="Boniface M.C."/>
            <person name="Brunel D."/>
            <person name="Catrice O."/>
            <person name="Chaidir N."/>
            <person name="Claudel C."/>
            <person name="Donnadieu C."/>
            <person name="Faraut T."/>
            <person name="Fievet G."/>
            <person name="Helmstetter N."/>
            <person name="King M."/>
            <person name="Knapp S.J."/>
            <person name="Lai Z."/>
            <person name="Le Paslier M.C."/>
            <person name="Lippi Y."/>
            <person name="Lorenzon L."/>
            <person name="Mandel J.R."/>
            <person name="Marage G."/>
            <person name="Marchand G."/>
            <person name="Marquand E."/>
            <person name="Bret-Mestries E."/>
            <person name="Morien E."/>
            <person name="Nambeesan S."/>
            <person name="Nguyen T."/>
            <person name="Pegot-Espagnet P."/>
            <person name="Pouilly N."/>
            <person name="Raftis F."/>
            <person name="Sallet E."/>
            <person name="Schiex T."/>
            <person name="Thomas J."/>
            <person name="Vandecasteele C."/>
            <person name="Vares D."/>
            <person name="Vear F."/>
            <person name="Vautrin S."/>
            <person name="Crespi M."/>
            <person name="Mangin B."/>
            <person name="Burke J.M."/>
            <person name="Salse J."/>
            <person name="Munos S."/>
            <person name="Vincourt P."/>
            <person name="Rieseberg L.H."/>
            <person name="Langlade N.B."/>
        </authorList>
    </citation>
    <scope>NUCLEOTIDE SEQUENCE [LARGE SCALE GENOMIC DNA]</scope>
    <source>
        <strain evidence="6">cv. SF193</strain>
    </source>
</reference>
<dbReference type="GO" id="GO:0015074">
    <property type="term" value="P:DNA integration"/>
    <property type="evidence" value="ECO:0007669"/>
    <property type="project" value="InterPro"/>
</dbReference>
<dbReference type="Pfam" id="PF07727">
    <property type="entry name" value="RVT_2"/>
    <property type="match status" value="1"/>
</dbReference>
<dbReference type="GO" id="GO:0003676">
    <property type="term" value="F:nucleic acid binding"/>
    <property type="evidence" value="ECO:0007669"/>
    <property type="project" value="InterPro"/>
</dbReference>
<dbReference type="Pfam" id="PF14223">
    <property type="entry name" value="Retrotran_gag_2"/>
    <property type="match status" value="1"/>
</dbReference>
<feature type="compositionally biased region" description="Low complexity" evidence="3">
    <location>
        <begin position="272"/>
        <end position="284"/>
    </location>
</feature>
<dbReference type="Proteomes" id="UP000215914">
    <property type="component" value="Chromosome 10"/>
</dbReference>
<name>A0A251TKQ7_HELAN</name>
<dbReference type="CDD" id="cd09272">
    <property type="entry name" value="RNase_HI_RT_Ty1"/>
    <property type="match status" value="1"/>
</dbReference>
<dbReference type="PANTHER" id="PTHR42648">
    <property type="entry name" value="TRANSPOSASE, PUTATIVE-RELATED"/>
    <property type="match status" value="1"/>
</dbReference>
<dbReference type="Pfam" id="PF00665">
    <property type="entry name" value="rve"/>
    <property type="match status" value="1"/>
</dbReference>
<sequence>MANNNLTTMVQNLKHNAEVGSNDKPPLLINELDFPEWKERFERYVRAKDIKIWLCIVKGCGATPVRTLTIDTYLALTDDQKKFYDCEEKAMSMITMAMTQSILHTFRKRNSSKELWDSMIQRYEGNEMYKKRRLERLKTQFVVFKALKNESFDDTVNRFYHLLSELDRSKEGIYTEFEKVEKFLNCLSREWNMYTALIREGVLYEELTLEEVVQKLRGYAWNMEDQASEFEKIQDPQLYKASKPTDKGSNGGVGVALYSENEGPASEHAFISNNVSSSGTTNSNQGMYSSSGAQKSQGTSVNIPKIDASGLKLIEENMGLLASFMTAYENFCLGKLVEPSSLDEDFDQIDQDEMEELDLQGGYITGEGSVSNGKITLHKVNYVEELKHNLMSVSQICDNKYTMLFTDKACFVLRPGFVVPEDWIVMRAPRVNNTYVMDMRPLVNSSAPVTCLLSKATEDQSYLWHRRMGHVHLRKMNHLVKNNLVLGVPLRSFNMHNKCESCEKGKIKRKPHKPKTVNSIQKPLELLHMDLFGPIHVASIGGMSYCLVVTDDFSRYSWVFFLKTKDQTAGILRDLFKQLEKNYSLPIKKIRSDNGTEFKNQYMDELCREMGIIHQFSAPYVPQQNGVAERKNRTLIEAARTMLSESKLPIFFWAEAVNTACYVLNHVLTVKREDKTCYELLENRKPNLSGFQPFGIKCVIKRTKDTPKMGEVGEIGFFLGYANGTPNKRVYNIKKRTVEIVFDITPLSFDPPPSEFGPKSGYDYDKLFDSFDLPDVSEEDSEVVYTHLVNKDEVDASWRASIPTNVSSSVPVADSSTLNDVVAEQIPNAAAQTTSGDLYVDFSAYPNVDASSGNGGASSSNAHAEGEIQSNLGNNLQAPAIPVPRTNIHHPVDNIIGNPTAGVQTRRSISEMQCLFSAINKEEIYNLSLHECFISQIEPKNYQMALKDNSWCEAMQEELAQFDKLKVWNLVDLPKGQHAINTKWVFKCKKDDKGVVVRNKARLVVQGFNQEEGIDYTEVYAPVARLEAIRLFLAFAAHMRIKVYQLDVKSAFLYGKLHETVYVSQPPGFEAPGLDNKVYLLDKALYGLHQAPRAWYETLSKHLLEHGFSRGAIDSTLFILKKGGDFLIVQIYVDDIIFGSSNEELCREFEKVMKSKFEMSAMGELSFFLGLQVSQEKTGTYVHQTKYVHEILKRFGLEDSLPSDTPLPTNLKLSPDDEKDPEVDPTLYRAMIGSLMYLTACSRPDIMFSVCLCARYQSTPKESHLKAVKRIFRYLKGTPKLGLWYPAEGGLDLMAYADADFGGCRMNRKSTSGGAQLLGNRLVSWQCKKQVAVSLSTCEAEYIAASSCCAQVLWIQQQMRDYGLNFTRTPILVDNNSAISITNNPVNHSRTKHIDVRHHFIRDCAEKGLIEVVRVDTLDNLADLFTKTFDWARFENLVRMIGMINPE</sequence>
<dbReference type="Pfam" id="PF13976">
    <property type="entry name" value="gag_pre-integrs"/>
    <property type="match status" value="1"/>
</dbReference>
<dbReference type="Gene3D" id="3.30.420.10">
    <property type="entry name" value="Ribonuclease H-like superfamily/Ribonuclease H"/>
    <property type="match status" value="1"/>
</dbReference>
<gene>
    <name evidence="5" type="ORF">HannXRQ_Chr10g0289111</name>
</gene>
<protein>
    <submittedName>
        <fullName evidence="5">Putative ribonuclease H-like domain-containing protein</fullName>
    </submittedName>
</protein>
<organism evidence="5 6">
    <name type="scientific">Helianthus annuus</name>
    <name type="common">Common sunflower</name>
    <dbReference type="NCBI Taxonomy" id="4232"/>
    <lineage>
        <taxon>Eukaryota</taxon>
        <taxon>Viridiplantae</taxon>
        <taxon>Streptophyta</taxon>
        <taxon>Embryophyta</taxon>
        <taxon>Tracheophyta</taxon>
        <taxon>Spermatophyta</taxon>
        <taxon>Magnoliopsida</taxon>
        <taxon>eudicotyledons</taxon>
        <taxon>Gunneridae</taxon>
        <taxon>Pentapetalae</taxon>
        <taxon>asterids</taxon>
        <taxon>campanulids</taxon>
        <taxon>Asterales</taxon>
        <taxon>Asteraceae</taxon>
        <taxon>Asteroideae</taxon>
        <taxon>Heliantheae alliance</taxon>
        <taxon>Heliantheae</taxon>
        <taxon>Helianthus</taxon>
    </lineage>
</organism>
<accession>A0A251TKQ7</accession>
<dbReference type="GO" id="GO:0016787">
    <property type="term" value="F:hydrolase activity"/>
    <property type="evidence" value="ECO:0007669"/>
    <property type="project" value="UniProtKB-KW"/>
</dbReference>
<evidence type="ECO:0000256" key="2">
    <source>
        <dbReference type="ARBA" id="ARBA00022801"/>
    </source>
</evidence>
<dbReference type="InterPro" id="IPR012337">
    <property type="entry name" value="RNaseH-like_sf"/>
</dbReference>
<evidence type="ECO:0000259" key="4">
    <source>
        <dbReference type="PROSITE" id="PS50994"/>
    </source>
</evidence>
<keyword evidence="2" id="KW-0378">Hydrolase</keyword>
<dbReference type="PANTHER" id="PTHR42648:SF32">
    <property type="entry name" value="RIBONUCLEASE H-LIKE DOMAIN, GAG-PRE-INTEGRASE DOMAIN PROTEIN-RELATED"/>
    <property type="match status" value="1"/>
</dbReference>
<feature type="compositionally biased region" description="Polar residues" evidence="3">
    <location>
        <begin position="285"/>
        <end position="300"/>
    </location>
</feature>
<keyword evidence="6" id="KW-1185">Reference proteome</keyword>
<dbReference type="InterPro" id="IPR013103">
    <property type="entry name" value="RVT_2"/>
</dbReference>
<evidence type="ECO:0000256" key="1">
    <source>
        <dbReference type="ARBA" id="ARBA00022723"/>
    </source>
</evidence>